<dbReference type="Pfam" id="PF04055">
    <property type="entry name" value="Radical_SAM"/>
    <property type="match status" value="1"/>
</dbReference>
<name>A0ABS5PQF0_9FIRM</name>
<sequence>MRYEGAVYRPPSEARSLIIQTTIGCSHNQCTFCYMYKEKKFRVRKMEAILADLQDVKAQYGDITNNFFLADGNALCLGTDKLITILKTIKTLFPSSGRIGIYAAPKDILNKTPEDLSLLKANGIEIAYLGIESGSDKVLKDVNKGVTQQEMVEAGQKLKASGIKLSTMVISGLGGSADWELHAEESAKVVNAIQPDYLALLTLLTPEGTPLYDSIQNGTFKLLDPTDVLVETRRMLEKIELNDCVFRSNHVSNYLSLAGHFPEDKPKLLDAIDHSLGDQRHLRDEWMRQL</sequence>
<proteinExistence type="predicted"/>
<evidence type="ECO:0000256" key="2">
    <source>
        <dbReference type="ARBA" id="ARBA00022691"/>
    </source>
</evidence>
<dbReference type="SFLD" id="SFLDG01082">
    <property type="entry name" value="B12-binding_domain_containing"/>
    <property type="match status" value="1"/>
</dbReference>
<evidence type="ECO:0000256" key="3">
    <source>
        <dbReference type="ARBA" id="ARBA00022723"/>
    </source>
</evidence>
<dbReference type="PANTHER" id="PTHR43409:SF4">
    <property type="entry name" value="RADICAL SAM SUPERFAMILY PROTEIN"/>
    <property type="match status" value="1"/>
</dbReference>
<dbReference type="SFLD" id="SFLDG01095">
    <property type="entry name" value="Uncharacterised_Radical_SAM_Su"/>
    <property type="match status" value="1"/>
</dbReference>
<keyword evidence="2" id="KW-0949">S-adenosyl-L-methionine</keyword>
<dbReference type="SUPFAM" id="SSF102114">
    <property type="entry name" value="Radical SAM enzymes"/>
    <property type="match status" value="1"/>
</dbReference>
<dbReference type="InterPro" id="IPR007197">
    <property type="entry name" value="rSAM"/>
</dbReference>
<comment type="caution">
    <text evidence="7">The sequence shown here is derived from an EMBL/GenBank/DDBJ whole genome shotgun (WGS) entry which is preliminary data.</text>
</comment>
<keyword evidence="5" id="KW-0411">Iron-sulfur</keyword>
<dbReference type="RefSeq" id="WP_213236069.1">
    <property type="nucleotide sequence ID" value="NZ_JAHBCL010000008.1"/>
</dbReference>
<comment type="cofactor">
    <cofactor evidence="1">
        <name>[4Fe-4S] cluster</name>
        <dbReference type="ChEBI" id="CHEBI:49883"/>
    </cofactor>
</comment>
<dbReference type="Proteomes" id="UP000746471">
    <property type="component" value="Unassembled WGS sequence"/>
</dbReference>
<dbReference type="PANTHER" id="PTHR43409">
    <property type="entry name" value="ANAEROBIC MAGNESIUM-PROTOPORPHYRIN IX MONOMETHYL ESTER CYCLASE-RELATED"/>
    <property type="match status" value="1"/>
</dbReference>
<dbReference type="SFLD" id="SFLDS00029">
    <property type="entry name" value="Radical_SAM"/>
    <property type="match status" value="1"/>
</dbReference>
<dbReference type="InterPro" id="IPR023404">
    <property type="entry name" value="rSAM_horseshoe"/>
</dbReference>
<dbReference type="PROSITE" id="PS51918">
    <property type="entry name" value="RADICAL_SAM"/>
    <property type="match status" value="1"/>
</dbReference>
<dbReference type="CDD" id="cd01335">
    <property type="entry name" value="Radical_SAM"/>
    <property type="match status" value="1"/>
</dbReference>
<evidence type="ECO:0000256" key="4">
    <source>
        <dbReference type="ARBA" id="ARBA00023004"/>
    </source>
</evidence>
<dbReference type="Gene3D" id="3.80.30.20">
    <property type="entry name" value="tm_1862 like domain"/>
    <property type="match status" value="1"/>
</dbReference>
<keyword evidence="4" id="KW-0408">Iron</keyword>
<dbReference type="EMBL" id="JAHBCL010000008">
    <property type="protein sequence ID" value="MBS7526262.1"/>
    <property type="molecule type" value="Genomic_DNA"/>
</dbReference>
<dbReference type="InterPro" id="IPR058240">
    <property type="entry name" value="rSAM_sf"/>
</dbReference>
<feature type="domain" description="Radical SAM core" evidence="6">
    <location>
        <begin position="9"/>
        <end position="240"/>
    </location>
</feature>
<keyword evidence="8" id="KW-1185">Reference proteome</keyword>
<evidence type="ECO:0000259" key="6">
    <source>
        <dbReference type="PROSITE" id="PS51918"/>
    </source>
</evidence>
<keyword evidence="3" id="KW-0479">Metal-binding</keyword>
<dbReference type="SMART" id="SM00729">
    <property type="entry name" value="Elp3"/>
    <property type="match status" value="1"/>
</dbReference>
<accession>A0ABS5PQF0</accession>
<evidence type="ECO:0000256" key="1">
    <source>
        <dbReference type="ARBA" id="ARBA00001966"/>
    </source>
</evidence>
<protein>
    <submittedName>
        <fullName evidence="7">Radical SAM protein</fullName>
    </submittedName>
</protein>
<dbReference type="InterPro" id="IPR006638">
    <property type="entry name" value="Elp3/MiaA/NifB-like_rSAM"/>
</dbReference>
<evidence type="ECO:0000256" key="5">
    <source>
        <dbReference type="ARBA" id="ARBA00023014"/>
    </source>
</evidence>
<evidence type="ECO:0000313" key="8">
    <source>
        <dbReference type="Proteomes" id="UP000746471"/>
    </source>
</evidence>
<dbReference type="InterPro" id="IPR051198">
    <property type="entry name" value="BchE-like"/>
</dbReference>
<evidence type="ECO:0000313" key="7">
    <source>
        <dbReference type="EMBL" id="MBS7526262.1"/>
    </source>
</evidence>
<reference evidence="7 8" key="1">
    <citation type="submission" date="2021-05" db="EMBL/GenBank/DDBJ databases">
        <title>Fusibacter ferrireducens sp. nov., an anaerobic, sulfur- and Fe-reducing bacterium isolated from the mangrove sediment.</title>
        <authorList>
            <person name="Qiu D."/>
        </authorList>
    </citation>
    <scope>NUCLEOTIDE SEQUENCE [LARGE SCALE GENOMIC DNA]</scope>
    <source>
        <strain evidence="7 8">DSM 12116</strain>
    </source>
</reference>
<gene>
    <name evidence="7" type="ORF">KHM83_06205</name>
</gene>
<organism evidence="7 8">
    <name type="scientific">Fusibacter paucivorans</name>
    <dbReference type="NCBI Taxonomy" id="76009"/>
    <lineage>
        <taxon>Bacteria</taxon>
        <taxon>Bacillati</taxon>
        <taxon>Bacillota</taxon>
        <taxon>Clostridia</taxon>
        <taxon>Eubacteriales</taxon>
        <taxon>Eubacteriales Family XII. Incertae Sedis</taxon>
        <taxon>Fusibacter</taxon>
    </lineage>
</organism>